<keyword evidence="3" id="KW-1185">Reference proteome</keyword>
<dbReference type="GO" id="GO:0061630">
    <property type="term" value="F:ubiquitin protein ligase activity"/>
    <property type="evidence" value="ECO:0007669"/>
    <property type="project" value="TreeGrafter"/>
</dbReference>
<dbReference type="InterPro" id="IPR036987">
    <property type="entry name" value="SRA-YDG_sf"/>
</dbReference>
<sequence>MRCPGSRKTSLSSSGYPVSCAERRLALSNALPRGGVVAMLERMATTSLPVLFGRVPGVNEGDTFSSRQALYNAKVHRSLQAGIAGGAREGADSIVMSGGYPDDRECGDVILYTGHGGRGSNGAQVRDQNWSSPGNAGLVLTSALRKPLRVIKGLAIKRGKATGGYRYEGLYHIVDFWKVSGKEGFQICQFELHKLHGDEESIPPPRPRPVIETEAEQRVRRLVAAREEPARDLRIVQRVKELYRDTCQMCRARVVVAPEGQAFSNCAHIKALGRPYDGPDILENVLCLCPNCHIRFDRGALQITDDFQVIDTLEGRKFADLYRVGEHHIDVQYLGSHRSRWPGRMEAWLTGPN</sequence>
<dbReference type="Proteomes" id="UP000253507">
    <property type="component" value="Unassembled WGS sequence"/>
</dbReference>
<comment type="caution">
    <text evidence="2">The sequence shown here is derived from an EMBL/GenBank/DDBJ whole genome shotgun (WGS) entry which is preliminary data.</text>
</comment>
<reference evidence="2 3" key="1">
    <citation type="submission" date="2018-06" db="EMBL/GenBank/DDBJ databases">
        <title>Streptomyces reniochalinae sp. nov. and Streptomyces diacarnus sp. nov. from marine sponges.</title>
        <authorList>
            <person name="Li L."/>
        </authorList>
    </citation>
    <scope>NUCLEOTIDE SEQUENCE [LARGE SCALE GENOMIC DNA]</scope>
    <source>
        <strain evidence="2 3">LHW50302</strain>
    </source>
</reference>
<dbReference type="Pfam" id="PF13391">
    <property type="entry name" value="HNH_2"/>
    <property type="match status" value="1"/>
</dbReference>
<dbReference type="InterPro" id="IPR003105">
    <property type="entry name" value="SRA_YDG"/>
</dbReference>
<evidence type="ECO:0000259" key="1">
    <source>
        <dbReference type="PROSITE" id="PS51015"/>
    </source>
</evidence>
<dbReference type="PROSITE" id="PS51015">
    <property type="entry name" value="YDG"/>
    <property type="match status" value="1"/>
</dbReference>
<keyword evidence="2" id="KW-0540">Nuclease</keyword>
<dbReference type="InterPro" id="IPR003615">
    <property type="entry name" value="HNH_nuc"/>
</dbReference>
<dbReference type="AlphaFoldDB" id="A0A367E872"/>
<keyword evidence="2" id="KW-0255">Endonuclease</keyword>
<dbReference type="InterPro" id="IPR045134">
    <property type="entry name" value="UHRF1/2-like"/>
</dbReference>
<dbReference type="SUPFAM" id="SSF88697">
    <property type="entry name" value="PUA domain-like"/>
    <property type="match status" value="1"/>
</dbReference>
<accession>A0A367E872</accession>
<feature type="domain" description="YDG" evidence="1">
    <location>
        <begin position="53"/>
        <end position="194"/>
    </location>
</feature>
<dbReference type="InterPro" id="IPR015947">
    <property type="entry name" value="PUA-like_sf"/>
</dbReference>
<evidence type="ECO:0000313" key="2">
    <source>
        <dbReference type="EMBL" id="RCG13577.1"/>
    </source>
</evidence>
<name>A0A367E872_9ACTN</name>
<organism evidence="2 3">
    <name type="scientific">Streptomyces reniochalinae</name>
    <dbReference type="NCBI Taxonomy" id="2250578"/>
    <lineage>
        <taxon>Bacteria</taxon>
        <taxon>Bacillati</taxon>
        <taxon>Actinomycetota</taxon>
        <taxon>Actinomycetes</taxon>
        <taxon>Kitasatosporales</taxon>
        <taxon>Streptomycetaceae</taxon>
        <taxon>Streptomyces</taxon>
    </lineage>
</organism>
<proteinExistence type="predicted"/>
<dbReference type="SMART" id="SM00466">
    <property type="entry name" value="SRA"/>
    <property type="match status" value="1"/>
</dbReference>
<dbReference type="OrthoDB" id="4464809at2"/>
<dbReference type="GO" id="GO:0044027">
    <property type="term" value="P:negative regulation of gene expression via chromosomal CpG island methylation"/>
    <property type="evidence" value="ECO:0007669"/>
    <property type="project" value="TreeGrafter"/>
</dbReference>
<dbReference type="CDD" id="cd00085">
    <property type="entry name" value="HNHc"/>
    <property type="match status" value="1"/>
</dbReference>
<dbReference type="PANTHER" id="PTHR14140:SF27">
    <property type="entry name" value="OS04G0289800 PROTEIN"/>
    <property type="match status" value="1"/>
</dbReference>
<keyword evidence="2" id="KW-0378">Hydrolase</keyword>
<dbReference type="Gene3D" id="2.30.280.10">
    <property type="entry name" value="SRA-YDG"/>
    <property type="match status" value="1"/>
</dbReference>
<evidence type="ECO:0000313" key="3">
    <source>
        <dbReference type="Proteomes" id="UP000253507"/>
    </source>
</evidence>
<gene>
    <name evidence="2" type="ORF">DQ392_32025</name>
</gene>
<dbReference type="GO" id="GO:0016567">
    <property type="term" value="P:protein ubiquitination"/>
    <property type="evidence" value="ECO:0007669"/>
    <property type="project" value="TreeGrafter"/>
</dbReference>
<dbReference type="Pfam" id="PF02182">
    <property type="entry name" value="SAD_SRA"/>
    <property type="match status" value="1"/>
</dbReference>
<dbReference type="PANTHER" id="PTHR14140">
    <property type="entry name" value="E3 UBIQUITIN-PROTEIN LIGASE UHRF-RELATED"/>
    <property type="match status" value="1"/>
</dbReference>
<dbReference type="EMBL" id="QOIM01000052">
    <property type="protein sequence ID" value="RCG13577.1"/>
    <property type="molecule type" value="Genomic_DNA"/>
</dbReference>
<dbReference type="GO" id="GO:0004519">
    <property type="term" value="F:endonuclease activity"/>
    <property type="evidence" value="ECO:0007669"/>
    <property type="project" value="UniProtKB-KW"/>
</dbReference>
<protein>
    <submittedName>
        <fullName evidence="2">HNH endonuclease</fullName>
    </submittedName>
</protein>